<dbReference type="HOGENOM" id="CLU_842099_0_0_1"/>
<dbReference type="EMBL" id="GL385398">
    <property type="protein sequence ID" value="EJT73919.1"/>
    <property type="molecule type" value="Genomic_DNA"/>
</dbReference>
<reference evidence="4" key="1">
    <citation type="submission" date="2010-07" db="EMBL/GenBank/DDBJ databases">
        <title>The genome sequence of Gaeumannomyces graminis var. tritici strain R3-111a-1.</title>
        <authorList>
            <consortium name="The Broad Institute Genome Sequencing Platform"/>
            <person name="Ma L.-J."/>
            <person name="Dead R."/>
            <person name="Young S."/>
            <person name="Zeng Q."/>
            <person name="Koehrsen M."/>
            <person name="Alvarado L."/>
            <person name="Berlin A."/>
            <person name="Chapman S.B."/>
            <person name="Chen Z."/>
            <person name="Freedman E."/>
            <person name="Gellesch M."/>
            <person name="Goldberg J."/>
            <person name="Griggs A."/>
            <person name="Gujja S."/>
            <person name="Heilman E.R."/>
            <person name="Heiman D."/>
            <person name="Hepburn T."/>
            <person name="Howarth C."/>
            <person name="Jen D."/>
            <person name="Larson L."/>
            <person name="Mehta T."/>
            <person name="Neiman D."/>
            <person name="Pearson M."/>
            <person name="Roberts A."/>
            <person name="Saif S."/>
            <person name="Shea T."/>
            <person name="Shenoy N."/>
            <person name="Sisk P."/>
            <person name="Stolte C."/>
            <person name="Sykes S."/>
            <person name="Walk T."/>
            <person name="White J."/>
            <person name="Yandava C."/>
            <person name="Haas B."/>
            <person name="Nusbaum C."/>
            <person name="Birren B."/>
        </authorList>
    </citation>
    <scope>NUCLEOTIDE SEQUENCE [LARGE SCALE GENOMIC DNA]</scope>
    <source>
        <strain evidence="4">R3-111a-1</strain>
    </source>
</reference>
<keyword evidence="4" id="KW-1185">Reference proteome</keyword>
<organism evidence="2">
    <name type="scientific">Gaeumannomyces tritici (strain R3-111a-1)</name>
    <name type="common">Wheat and barley take-all root rot fungus</name>
    <name type="synonym">Gaeumannomyces graminis var. tritici</name>
    <dbReference type="NCBI Taxonomy" id="644352"/>
    <lineage>
        <taxon>Eukaryota</taxon>
        <taxon>Fungi</taxon>
        <taxon>Dikarya</taxon>
        <taxon>Ascomycota</taxon>
        <taxon>Pezizomycotina</taxon>
        <taxon>Sordariomycetes</taxon>
        <taxon>Sordariomycetidae</taxon>
        <taxon>Magnaporthales</taxon>
        <taxon>Magnaporthaceae</taxon>
        <taxon>Gaeumannomyces</taxon>
    </lineage>
</organism>
<protein>
    <submittedName>
        <fullName evidence="2 3">Uncharacterized protein</fullName>
    </submittedName>
</protein>
<dbReference type="AlphaFoldDB" id="J3P2M7"/>
<feature type="region of interest" description="Disordered" evidence="1">
    <location>
        <begin position="296"/>
        <end position="330"/>
    </location>
</feature>
<evidence type="ECO:0000256" key="1">
    <source>
        <dbReference type="SAM" id="MobiDB-lite"/>
    </source>
</evidence>
<dbReference type="EnsemblFungi" id="EJT73919">
    <property type="protein sequence ID" value="EJT73919"/>
    <property type="gene ID" value="GGTG_07773"/>
</dbReference>
<evidence type="ECO:0000313" key="4">
    <source>
        <dbReference type="Proteomes" id="UP000006039"/>
    </source>
</evidence>
<dbReference type="Proteomes" id="UP000006039">
    <property type="component" value="Unassembled WGS sequence"/>
</dbReference>
<reference evidence="2" key="3">
    <citation type="submission" date="2010-09" db="EMBL/GenBank/DDBJ databases">
        <title>Annotation of Gaeumannomyces graminis var. tritici R3-111a-1.</title>
        <authorList>
            <consortium name="The Broad Institute Genome Sequencing Platform"/>
            <person name="Ma L.-J."/>
            <person name="Dead R."/>
            <person name="Young S.K."/>
            <person name="Zeng Q."/>
            <person name="Gargeya S."/>
            <person name="Fitzgerald M."/>
            <person name="Haas B."/>
            <person name="Abouelleil A."/>
            <person name="Alvarado L."/>
            <person name="Arachchi H.M."/>
            <person name="Berlin A."/>
            <person name="Brown A."/>
            <person name="Chapman S.B."/>
            <person name="Chen Z."/>
            <person name="Dunbar C."/>
            <person name="Freedman E."/>
            <person name="Gearin G."/>
            <person name="Gellesch M."/>
            <person name="Goldberg J."/>
            <person name="Griggs A."/>
            <person name="Gujja S."/>
            <person name="Heiman D."/>
            <person name="Howarth C."/>
            <person name="Larson L."/>
            <person name="Lui A."/>
            <person name="MacDonald P.J.P."/>
            <person name="Mehta T."/>
            <person name="Montmayeur A."/>
            <person name="Murphy C."/>
            <person name="Neiman D."/>
            <person name="Pearson M."/>
            <person name="Priest M."/>
            <person name="Roberts A."/>
            <person name="Saif S."/>
            <person name="Shea T."/>
            <person name="Shenoy N."/>
            <person name="Sisk P."/>
            <person name="Stolte C."/>
            <person name="Sykes S."/>
            <person name="Yandava C."/>
            <person name="Wortman J."/>
            <person name="Nusbaum C."/>
            <person name="Birren B."/>
        </authorList>
    </citation>
    <scope>NUCLEOTIDE SEQUENCE</scope>
    <source>
        <strain evidence="2">R3-111a-1</strain>
    </source>
</reference>
<evidence type="ECO:0000313" key="2">
    <source>
        <dbReference type="EMBL" id="EJT73919.1"/>
    </source>
</evidence>
<gene>
    <name evidence="3" type="primary">20348231</name>
    <name evidence="2" type="ORF">GGTG_07773</name>
</gene>
<name>J3P2M7_GAET3</name>
<feature type="region of interest" description="Disordered" evidence="1">
    <location>
        <begin position="53"/>
        <end position="75"/>
    </location>
</feature>
<dbReference type="PROSITE" id="PS51257">
    <property type="entry name" value="PROKAR_LIPOPROTEIN"/>
    <property type="match status" value="1"/>
</dbReference>
<feature type="region of interest" description="Disordered" evidence="1">
    <location>
        <begin position="120"/>
        <end position="170"/>
    </location>
</feature>
<feature type="compositionally biased region" description="Basic and acidic residues" evidence="1">
    <location>
        <begin position="300"/>
        <end position="311"/>
    </location>
</feature>
<sequence length="330" mass="35789">MDKLGGPHRSKSANCVSLHVPLLHTALACLPRARAKLGGLWQGRHMLDAQGRGDVDSLTQRAHAPDQRESPVANLVSPRDPRLLFSTALAKLRIGTLGHIFVIGWRKPFGAMTLSLPSASANMRRPQPVGRAHDRKEEENGGQRRDDGTEGSRRRDAHAPRPSRCFFGTTNNLAHTSLEPTVPQPGHGNTKYATADCTSRIEKWSRVRQLLTLLSGDGHAMADTQVGFRMSRSINLPCPCGKTKMEGADCKQRAFSPSTPPPVPLSAFPGVSRPDVGTRSDIDCLCKAFPKPAKGALADTNERMEGDEGRNKAAARRNTPASRGLLPLFP</sequence>
<proteinExistence type="predicted"/>
<reference evidence="3" key="4">
    <citation type="journal article" date="2015" name="G3 (Bethesda)">
        <title>Genome sequences of three phytopathogenic species of the Magnaporthaceae family of fungi.</title>
        <authorList>
            <person name="Okagaki L.H."/>
            <person name="Nunes C.C."/>
            <person name="Sailsbery J."/>
            <person name="Clay B."/>
            <person name="Brown D."/>
            <person name="John T."/>
            <person name="Oh Y."/>
            <person name="Young N."/>
            <person name="Fitzgerald M."/>
            <person name="Haas B.J."/>
            <person name="Zeng Q."/>
            <person name="Young S."/>
            <person name="Adiconis X."/>
            <person name="Fan L."/>
            <person name="Levin J.Z."/>
            <person name="Mitchell T.K."/>
            <person name="Okubara P.A."/>
            <person name="Farman M.L."/>
            <person name="Kohn L.M."/>
            <person name="Birren B."/>
            <person name="Ma L.-J."/>
            <person name="Dean R.A."/>
        </authorList>
    </citation>
    <scope>NUCLEOTIDE SEQUENCE</scope>
    <source>
        <strain evidence="3">R3-111a-1</strain>
    </source>
</reference>
<accession>J3P2M7</accession>
<dbReference type="VEuPathDB" id="FungiDB:GGTG_07773"/>
<dbReference type="RefSeq" id="XP_009223863.1">
    <property type="nucleotide sequence ID" value="XM_009225599.1"/>
</dbReference>
<reference evidence="3" key="5">
    <citation type="submission" date="2018-04" db="UniProtKB">
        <authorList>
            <consortium name="EnsemblFungi"/>
        </authorList>
    </citation>
    <scope>IDENTIFICATION</scope>
    <source>
        <strain evidence="3">R3-111a-1</strain>
    </source>
</reference>
<dbReference type="GeneID" id="20348231"/>
<reference evidence="2" key="2">
    <citation type="submission" date="2010-07" db="EMBL/GenBank/DDBJ databases">
        <authorList>
            <consortium name="The Broad Institute Genome Sequencing Platform"/>
            <consortium name="Broad Institute Genome Sequencing Center for Infectious Disease"/>
            <person name="Ma L.-J."/>
            <person name="Dead R."/>
            <person name="Young S."/>
            <person name="Zeng Q."/>
            <person name="Koehrsen M."/>
            <person name="Alvarado L."/>
            <person name="Berlin A."/>
            <person name="Chapman S.B."/>
            <person name="Chen Z."/>
            <person name="Freedman E."/>
            <person name="Gellesch M."/>
            <person name="Goldberg J."/>
            <person name="Griggs A."/>
            <person name="Gujja S."/>
            <person name="Heilman E.R."/>
            <person name="Heiman D."/>
            <person name="Hepburn T."/>
            <person name="Howarth C."/>
            <person name="Jen D."/>
            <person name="Larson L."/>
            <person name="Mehta T."/>
            <person name="Neiman D."/>
            <person name="Pearson M."/>
            <person name="Roberts A."/>
            <person name="Saif S."/>
            <person name="Shea T."/>
            <person name="Shenoy N."/>
            <person name="Sisk P."/>
            <person name="Stolte C."/>
            <person name="Sykes S."/>
            <person name="Walk T."/>
            <person name="White J."/>
            <person name="Yandava C."/>
            <person name="Haas B."/>
            <person name="Nusbaum C."/>
            <person name="Birren B."/>
        </authorList>
    </citation>
    <scope>NUCLEOTIDE SEQUENCE</scope>
    <source>
        <strain evidence="2">R3-111a-1</strain>
    </source>
</reference>
<evidence type="ECO:0000313" key="3">
    <source>
        <dbReference type="EnsemblFungi" id="EJT73919"/>
    </source>
</evidence>
<feature type="compositionally biased region" description="Basic and acidic residues" evidence="1">
    <location>
        <begin position="131"/>
        <end position="159"/>
    </location>
</feature>